<protein>
    <submittedName>
        <fullName evidence="1">Uncharacterized protein</fullName>
    </submittedName>
</protein>
<sequence length="81" mass="8891">MAERIFLKPSLGQAKLNSAQHDATQRSMTQLSSAQFSSGHMKMGALFPAACPVLSSEPVVEACFCFSCYKMGEEEEEHPSY</sequence>
<name>A0A2L2T4N8_9HYPO</name>
<dbReference type="AlphaFoldDB" id="A0A2L2T4N8"/>
<reference evidence="2" key="1">
    <citation type="submission" date="2014-10" db="EMBL/GenBank/DDBJ databases">
        <authorList>
            <person name="King R."/>
        </authorList>
    </citation>
    <scope>NUCLEOTIDE SEQUENCE [LARGE SCALE GENOMIC DNA]</scope>
    <source>
        <strain evidence="2">A3/5</strain>
    </source>
</reference>
<evidence type="ECO:0000313" key="2">
    <source>
        <dbReference type="Proteomes" id="UP000245910"/>
    </source>
</evidence>
<evidence type="ECO:0000313" key="1">
    <source>
        <dbReference type="EMBL" id="CEI65754.1"/>
    </source>
</evidence>
<dbReference type="Proteomes" id="UP000245910">
    <property type="component" value="Chromosome I"/>
</dbReference>
<organism evidence="1 2">
    <name type="scientific">Fusarium venenatum</name>
    <dbReference type="NCBI Taxonomy" id="56646"/>
    <lineage>
        <taxon>Eukaryota</taxon>
        <taxon>Fungi</taxon>
        <taxon>Dikarya</taxon>
        <taxon>Ascomycota</taxon>
        <taxon>Pezizomycotina</taxon>
        <taxon>Sordariomycetes</taxon>
        <taxon>Hypocreomycetidae</taxon>
        <taxon>Hypocreales</taxon>
        <taxon>Nectriaceae</taxon>
        <taxon>Fusarium</taxon>
    </lineage>
</organism>
<dbReference type="EMBL" id="LN649229">
    <property type="protein sequence ID" value="CEI65754.1"/>
    <property type="molecule type" value="Genomic_DNA"/>
</dbReference>
<accession>A0A2L2T4N8</accession>
<keyword evidence="2" id="KW-1185">Reference proteome</keyword>
<proteinExistence type="predicted"/>